<keyword evidence="2" id="KW-1133">Transmembrane helix</keyword>
<feature type="region of interest" description="Disordered" evidence="1">
    <location>
        <begin position="120"/>
        <end position="216"/>
    </location>
</feature>
<evidence type="ECO:0000256" key="1">
    <source>
        <dbReference type="SAM" id="MobiDB-lite"/>
    </source>
</evidence>
<name>A0AAD2D3Z3_EUPCR</name>
<protein>
    <submittedName>
        <fullName evidence="3">Uncharacterized protein</fullName>
    </submittedName>
</protein>
<feature type="compositionally biased region" description="Basic and acidic residues" evidence="1">
    <location>
        <begin position="149"/>
        <end position="174"/>
    </location>
</feature>
<dbReference type="AlphaFoldDB" id="A0AAD2D3Z3"/>
<reference evidence="3" key="1">
    <citation type="submission" date="2023-07" db="EMBL/GenBank/DDBJ databases">
        <authorList>
            <consortium name="AG Swart"/>
            <person name="Singh M."/>
            <person name="Singh A."/>
            <person name="Seah K."/>
            <person name="Emmerich C."/>
        </authorList>
    </citation>
    <scope>NUCLEOTIDE SEQUENCE</scope>
    <source>
        <strain evidence="3">DP1</strain>
    </source>
</reference>
<keyword evidence="2" id="KW-0472">Membrane</keyword>
<proteinExistence type="predicted"/>
<evidence type="ECO:0000313" key="3">
    <source>
        <dbReference type="EMBL" id="CAI2379477.1"/>
    </source>
</evidence>
<feature type="transmembrane region" description="Helical" evidence="2">
    <location>
        <begin position="39"/>
        <end position="60"/>
    </location>
</feature>
<gene>
    <name evidence="3" type="ORF">ECRASSUSDP1_LOCUS20887</name>
</gene>
<dbReference type="Proteomes" id="UP001295684">
    <property type="component" value="Unassembled WGS sequence"/>
</dbReference>
<accession>A0AAD2D3Z3</accession>
<evidence type="ECO:0000313" key="4">
    <source>
        <dbReference type="Proteomes" id="UP001295684"/>
    </source>
</evidence>
<dbReference type="EMBL" id="CAMPGE010021325">
    <property type="protein sequence ID" value="CAI2379477.1"/>
    <property type="molecule type" value="Genomic_DNA"/>
</dbReference>
<keyword evidence="4" id="KW-1185">Reference proteome</keyword>
<organism evidence="3 4">
    <name type="scientific">Euplotes crassus</name>
    <dbReference type="NCBI Taxonomy" id="5936"/>
    <lineage>
        <taxon>Eukaryota</taxon>
        <taxon>Sar</taxon>
        <taxon>Alveolata</taxon>
        <taxon>Ciliophora</taxon>
        <taxon>Intramacronucleata</taxon>
        <taxon>Spirotrichea</taxon>
        <taxon>Hypotrichia</taxon>
        <taxon>Euplotida</taxon>
        <taxon>Euplotidae</taxon>
        <taxon>Moneuplotes</taxon>
    </lineage>
</organism>
<feature type="compositionally biased region" description="Polar residues" evidence="1">
    <location>
        <begin position="194"/>
        <end position="204"/>
    </location>
</feature>
<keyword evidence="2" id="KW-0812">Transmembrane</keyword>
<evidence type="ECO:0000256" key="2">
    <source>
        <dbReference type="SAM" id="Phobius"/>
    </source>
</evidence>
<feature type="compositionally biased region" description="Polar residues" evidence="1">
    <location>
        <begin position="131"/>
        <end position="141"/>
    </location>
</feature>
<sequence length="216" mass="24251">MCSDDVPCPFMYRCCNGNCLHVSLACIVVRRRPITGLQIMLIVLASIAFMMICSSLFVTICRGGRRRAGGPRGYYERTTNLEDSPERIEYRYIGYPNDQNQADRQQQLLNVNDQEIQAPSQKEFYPKSPEPIQSQIPNTAPQEEPESLMIKRKESEVPSKDEEPDSPSDRKEFVPESTQESKSGLFSGPDARSSLASEDSSQIHQDGKNGIKTGIN</sequence>
<comment type="caution">
    <text evidence="3">The sequence shown here is derived from an EMBL/GenBank/DDBJ whole genome shotgun (WGS) entry which is preliminary data.</text>
</comment>